<evidence type="ECO:0000256" key="4">
    <source>
        <dbReference type="ARBA" id="ARBA00023163"/>
    </source>
</evidence>
<comment type="caution">
    <text evidence="7">The sequence shown here is derived from an EMBL/GenBank/DDBJ whole genome shotgun (WGS) entry which is preliminary data.</text>
</comment>
<gene>
    <name evidence="7" type="ORF">DNG_06851</name>
</gene>
<reference evidence="7" key="1">
    <citation type="submission" date="2018-03" db="EMBL/GenBank/DDBJ databases">
        <authorList>
            <person name="Guldener U."/>
        </authorList>
    </citation>
    <scope>NUCLEOTIDE SEQUENCE</scope>
</reference>
<proteinExistence type="predicted"/>
<dbReference type="PRINTS" id="PR00755">
    <property type="entry name" value="AFLATOXINBRP"/>
</dbReference>
<evidence type="ECO:0000256" key="2">
    <source>
        <dbReference type="ARBA" id="ARBA00022833"/>
    </source>
</evidence>
<dbReference type="Pfam" id="PF00172">
    <property type="entry name" value="Zn_clus"/>
    <property type="match status" value="1"/>
</dbReference>
<keyword evidence="4" id="KW-0804">Transcription</keyword>
<evidence type="ECO:0000256" key="1">
    <source>
        <dbReference type="ARBA" id="ARBA00022723"/>
    </source>
</evidence>
<dbReference type="EMBL" id="ONZQ02000009">
    <property type="protein sequence ID" value="SPO04168.1"/>
    <property type="molecule type" value="Genomic_DNA"/>
</dbReference>
<dbReference type="CDD" id="cd00067">
    <property type="entry name" value="GAL4"/>
    <property type="match status" value="1"/>
</dbReference>
<dbReference type="AlphaFoldDB" id="A0AAE8SWX8"/>
<accession>A0AAE8SWX8</accession>
<dbReference type="PANTHER" id="PTHR47660:SF3">
    <property type="entry name" value="FINGER DOMAIN PROTEIN, PUTATIVE (AFU_ORTHOLOGUE AFUA_4G03310)-RELATED"/>
    <property type="match status" value="1"/>
</dbReference>
<evidence type="ECO:0000313" key="7">
    <source>
        <dbReference type="EMBL" id="SPO04168.1"/>
    </source>
</evidence>
<evidence type="ECO:0000313" key="8">
    <source>
        <dbReference type="Proteomes" id="UP001187682"/>
    </source>
</evidence>
<dbReference type="SMART" id="SM00066">
    <property type="entry name" value="GAL4"/>
    <property type="match status" value="1"/>
</dbReference>
<dbReference type="PROSITE" id="PS50048">
    <property type="entry name" value="ZN2_CY6_FUNGAL_2"/>
    <property type="match status" value="1"/>
</dbReference>
<keyword evidence="3" id="KW-0805">Transcription regulation</keyword>
<dbReference type="SUPFAM" id="SSF57701">
    <property type="entry name" value="Zn2/Cys6 DNA-binding domain"/>
    <property type="match status" value="1"/>
</dbReference>
<keyword evidence="1" id="KW-0479">Metal-binding</keyword>
<evidence type="ECO:0000259" key="6">
    <source>
        <dbReference type="PROSITE" id="PS50048"/>
    </source>
</evidence>
<dbReference type="GO" id="GO:0000981">
    <property type="term" value="F:DNA-binding transcription factor activity, RNA polymerase II-specific"/>
    <property type="evidence" value="ECO:0007669"/>
    <property type="project" value="InterPro"/>
</dbReference>
<dbReference type="Gene3D" id="4.10.240.10">
    <property type="entry name" value="Zn(2)-C6 fungal-type DNA-binding domain"/>
    <property type="match status" value="1"/>
</dbReference>
<name>A0AAE8SWX8_9PEZI</name>
<keyword evidence="8" id="KW-1185">Reference proteome</keyword>
<dbReference type="PANTHER" id="PTHR47660">
    <property type="entry name" value="TRANSCRIPTION FACTOR WITH C2H2 AND ZN(2)-CYS(6) DNA BINDING DOMAIN (EUROFUNG)-RELATED-RELATED"/>
    <property type="match status" value="1"/>
</dbReference>
<keyword evidence="5" id="KW-0539">Nucleus</keyword>
<feature type="domain" description="Zn(2)-C6 fungal-type" evidence="6">
    <location>
        <begin position="9"/>
        <end position="39"/>
    </location>
</feature>
<organism evidence="7 8">
    <name type="scientific">Cephalotrichum gorgonifer</name>
    <dbReference type="NCBI Taxonomy" id="2041049"/>
    <lineage>
        <taxon>Eukaryota</taxon>
        <taxon>Fungi</taxon>
        <taxon>Dikarya</taxon>
        <taxon>Ascomycota</taxon>
        <taxon>Pezizomycotina</taxon>
        <taxon>Sordariomycetes</taxon>
        <taxon>Hypocreomycetidae</taxon>
        <taxon>Microascales</taxon>
        <taxon>Microascaceae</taxon>
        <taxon>Cephalotrichum</taxon>
    </lineage>
</organism>
<protein>
    <recommendedName>
        <fullName evidence="6">Zn(2)-C6 fungal-type domain-containing protein</fullName>
    </recommendedName>
</protein>
<sequence length="437" mass="48010">MASRSKQKSCFPCVEAKRRCDKTRPTCSRCAEREVDCAYPPAARVRQRPQAEVDGLAADPDVGFKDVWAFSMVDGGSGSISQVGGPSDKALLDSVFATTSPSLQPAPSSSAEADNPVAGHITPLCGDLDWFLRPQAWTVDYHYQAPDTLPPPSVFSNFIRGLQDWISRFVSNGHSPFIHRHLYSETGLPQCMQDAYSAVAISKTATPENEHMVDEISSAHISNLLDNQTAQGPISLALFSTRDHLARTQALLIHLLLALFSSSIARRARAEGLVGTLRNWTNQLWESATQDAAFAPPFPNVPPALGEISVGDVDPVPELYRAFILSESTRRTWLLCNIATGVYNSLKGEWAEACAGDIHITTHADLWDAPSSARWEAIARHTDPLFVYSLRGKTLMERGVRAAEVDEFARHLFTVMWGLEKVETWVVRTGDAVSVTY</sequence>
<dbReference type="Proteomes" id="UP001187682">
    <property type="component" value="Unassembled WGS sequence"/>
</dbReference>
<dbReference type="InterPro" id="IPR036864">
    <property type="entry name" value="Zn2-C6_fun-type_DNA-bd_sf"/>
</dbReference>
<dbReference type="GO" id="GO:0008270">
    <property type="term" value="F:zinc ion binding"/>
    <property type="evidence" value="ECO:0007669"/>
    <property type="project" value="InterPro"/>
</dbReference>
<keyword evidence="2" id="KW-0862">Zinc</keyword>
<dbReference type="InterPro" id="IPR001138">
    <property type="entry name" value="Zn2Cys6_DnaBD"/>
</dbReference>
<evidence type="ECO:0000256" key="5">
    <source>
        <dbReference type="ARBA" id="ARBA00023242"/>
    </source>
</evidence>
<evidence type="ECO:0000256" key="3">
    <source>
        <dbReference type="ARBA" id="ARBA00023015"/>
    </source>
</evidence>